<evidence type="ECO:0000313" key="4">
    <source>
        <dbReference type="WormBase" id="F49H6.11"/>
    </source>
</evidence>
<dbReference type="RefSeq" id="NP_507314.1">
    <property type="nucleotide sequence ID" value="NM_074913.2"/>
</dbReference>
<dbReference type="PaxDb" id="6239-F49H6.11"/>
<reference evidence="2 3" key="1">
    <citation type="journal article" date="1998" name="Science">
        <title>Genome sequence of the nematode C. elegans: a platform for investigating biology.</title>
        <authorList>
            <consortium name="The C. elegans sequencing consortium"/>
            <person name="Sulson J.E."/>
            <person name="Waterston R."/>
        </authorList>
    </citation>
    <scope>NUCLEOTIDE SEQUENCE [LARGE SCALE GENOMIC DNA]</scope>
    <source>
        <strain evidence="2 3">Bristol N2</strain>
    </source>
</reference>
<feature type="transmembrane region" description="Helical" evidence="1">
    <location>
        <begin position="188"/>
        <end position="211"/>
    </location>
</feature>
<dbReference type="InterPro" id="IPR018817">
    <property type="entry name" value="7TM_GPCR_serpentine_rcpt_Srz"/>
</dbReference>
<evidence type="ECO:0000256" key="1">
    <source>
        <dbReference type="SAM" id="Phobius"/>
    </source>
</evidence>
<dbReference type="FunCoup" id="Q9XV00">
    <property type="interactions" value="6"/>
</dbReference>
<dbReference type="KEGG" id="cel:CELE_F49H6.11"/>
<dbReference type="PANTHER" id="PTHR31720">
    <property type="entry name" value="SERPENTINE RECEPTOR, CLASS Z-RELATED"/>
    <property type="match status" value="1"/>
</dbReference>
<evidence type="ECO:0000313" key="2">
    <source>
        <dbReference type="EMBL" id="CAB04444.1"/>
    </source>
</evidence>
<dbReference type="AGR" id="WB:WBGene00009912"/>
<dbReference type="PhylomeDB" id="Q9XV00"/>
<feature type="transmembrane region" description="Helical" evidence="1">
    <location>
        <begin position="154"/>
        <end position="173"/>
    </location>
</feature>
<proteinExistence type="predicted"/>
<keyword evidence="2" id="KW-0675">Receptor</keyword>
<keyword evidence="1" id="KW-0472">Membrane</keyword>
<dbReference type="Pfam" id="PF10325">
    <property type="entry name" value="7TM_GPCR_Srz"/>
    <property type="match status" value="1"/>
</dbReference>
<feature type="transmembrane region" description="Helical" evidence="1">
    <location>
        <begin position="20"/>
        <end position="39"/>
    </location>
</feature>
<dbReference type="AlphaFoldDB" id="Q9XV00"/>
<dbReference type="HOGENOM" id="CLU_056063_2_1_1"/>
<dbReference type="CTD" id="186078"/>
<feature type="transmembrane region" description="Helical" evidence="1">
    <location>
        <begin position="59"/>
        <end position="77"/>
    </location>
</feature>
<dbReference type="SMR" id="Q9XV00"/>
<keyword evidence="3" id="KW-1185">Reference proteome</keyword>
<dbReference type="Proteomes" id="UP000001940">
    <property type="component" value="Chromosome V"/>
</dbReference>
<dbReference type="PANTHER" id="PTHR31720:SF3">
    <property type="entry name" value="SERPENTINE RECEPTOR, CLASS Z-RELATED"/>
    <property type="match status" value="1"/>
</dbReference>
<dbReference type="GeneID" id="186078"/>
<protein>
    <submittedName>
        <fullName evidence="2">Serpentine Receptor, class Z</fullName>
    </submittedName>
</protein>
<dbReference type="PIR" id="T22469">
    <property type="entry name" value="T22469"/>
</dbReference>
<organism evidence="2 3">
    <name type="scientific">Caenorhabditis elegans</name>
    <dbReference type="NCBI Taxonomy" id="6239"/>
    <lineage>
        <taxon>Eukaryota</taxon>
        <taxon>Metazoa</taxon>
        <taxon>Ecdysozoa</taxon>
        <taxon>Nematoda</taxon>
        <taxon>Chromadorea</taxon>
        <taxon>Rhabditida</taxon>
        <taxon>Rhabditina</taxon>
        <taxon>Rhabditomorpha</taxon>
        <taxon>Rhabditoidea</taxon>
        <taxon>Rhabditidae</taxon>
        <taxon>Peloderinae</taxon>
        <taxon>Caenorhabditis</taxon>
    </lineage>
</organism>
<accession>Q9XV00</accession>
<gene>
    <name evidence="2 4" type="primary">srz-94</name>
    <name evidence="2" type="ORF">CELE_F49H6.11</name>
    <name evidence="4" type="ORF">F49H6.11</name>
</gene>
<dbReference type="EMBL" id="BX284605">
    <property type="protein sequence ID" value="CAB04444.1"/>
    <property type="molecule type" value="Genomic_DNA"/>
</dbReference>
<evidence type="ECO:0000313" key="3">
    <source>
        <dbReference type="Proteomes" id="UP000001940"/>
    </source>
</evidence>
<sequence length="327" mass="38258">MNTTLDFSYIPNLIIDSAMIAMLVSLFISYLTLPFYFYVHNLKKHKEKNLPIVKFFYKAVKLSYFVFIVLAIVLFFCISRESNSTKAHLGIQNDENLMKIVAVFTLFLIYILHILQQTFHLLLFSLAIMSYLKYQFPYDFLYSQNYISKYVRNFNVFFVLKDFVCSAILVLHFEKLLGNELMNITSGFYLVLYIAVNMFICLLTPFINISIITGMKKNRHLHSQQHIYIQKYMFIQSIMVLFFKIITVTISIPIFFDEGSVLFVSSMSIVDFMAMPLVIQLSYLRCNLNELYNLFTSFNCCKFLKIVFGRVDATVHPILPHVAFSIT</sequence>
<dbReference type="WormBase" id="F49H6.11">
    <property type="protein sequence ID" value="CE18720"/>
    <property type="gene ID" value="WBGene00009912"/>
    <property type="gene designation" value="srz-94"/>
</dbReference>
<feature type="transmembrane region" description="Helical" evidence="1">
    <location>
        <begin position="232"/>
        <end position="256"/>
    </location>
</feature>
<dbReference type="UCSC" id="F49H6.11">
    <property type="organism name" value="c. elegans"/>
</dbReference>
<keyword evidence="1" id="KW-1133">Transmembrane helix</keyword>
<feature type="transmembrane region" description="Helical" evidence="1">
    <location>
        <begin position="262"/>
        <end position="284"/>
    </location>
</feature>
<keyword evidence="1" id="KW-0812">Transmembrane</keyword>
<dbReference type="InParanoid" id="Q9XV00"/>
<name>Q9XV00_CAEEL</name>
<feature type="transmembrane region" description="Helical" evidence="1">
    <location>
        <begin position="97"/>
        <end position="115"/>
    </location>
</feature>